<organism evidence="1 2">
    <name type="scientific">Corynebacterium ammoniagenes</name>
    <name type="common">Brevibacterium ammoniagenes</name>
    <dbReference type="NCBI Taxonomy" id="1697"/>
    <lineage>
        <taxon>Bacteria</taxon>
        <taxon>Bacillati</taxon>
        <taxon>Actinomycetota</taxon>
        <taxon>Actinomycetes</taxon>
        <taxon>Mycobacteriales</taxon>
        <taxon>Corynebacteriaceae</taxon>
        <taxon>Corynebacterium</taxon>
    </lineage>
</organism>
<comment type="caution">
    <text evidence="1">The sequence shown here is derived from an EMBL/GenBank/DDBJ whole genome shotgun (WGS) entry which is preliminary data.</text>
</comment>
<dbReference type="Proteomes" id="UP001054925">
    <property type="component" value="Unassembled WGS sequence"/>
</dbReference>
<dbReference type="AlphaFoldDB" id="A0AAV5G4P2"/>
<evidence type="ECO:0008006" key="3">
    <source>
        <dbReference type="Google" id="ProtNLM"/>
    </source>
</evidence>
<evidence type="ECO:0000313" key="1">
    <source>
        <dbReference type="EMBL" id="GJN41603.1"/>
    </source>
</evidence>
<gene>
    <name evidence="1" type="ORF">CAT723_00820</name>
</gene>
<sequence>MLGFVRDEGRPAVGFIVQQAFNSGNAGSNAIIELVIPQIHGVIAHCIQVLVLDETKFRQTITVVETRRITHFRVPACDNSLHG</sequence>
<evidence type="ECO:0000313" key="2">
    <source>
        <dbReference type="Proteomes" id="UP001054925"/>
    </source>
</evidence>
<accession>A0AAV5G4P2</accession>
<name>A0AAV5G4P2_CORAM</name>
<proteinExistence type="predicted"/>
<protein>
    <recommendedName>
        <fullName evidence="3">Transposase</fullName>
    </recommendedName>
</protein>
<reference evidence="1" key="1">
    <citation type="submission" date="2021-12" db="EMBL/GenBank/DDBJ databases">
        <title>Draft genome sequence of Corynebacterium ammoniagenes strain T-723.</title>
        <authorList>
            <person name="Matsuzawa M."/>
            <person name="Hiratani M."/>
            <person name="Abe I."/>
            <person name="Tsuji Y."/>
            <person name="Nakamura J."/>
        </authorList>
    </citation>
    <scope>NUCLEOTIDE SEQUENCE</scope>
    <source>
        <strain evidence="1">T-723</strain>
    </source>
</reference>
<dbReference type="EMBL" id="BQKK01000001">
    <property type="protein sequence ID" value="GJN41603.1"/>
    <property type="molecule type" value="Genomic_DNA"/>
</dbReference>